<dbReference type="SUPFAM" id="SSF50729">
    <property type="entry name" value="PH domain-like"/>
    <property type="match status" value="1"/>
</dbReference>
<name>A0ABQ8SRK8_PERAM</name>
<proteinExistence type="predicted"/>
<organism evidence="2 3">
    <name type="scientific">Periplaneta americana</name>
    <name type="common">American cockroach</name>
    <name type="synonym">Blatta americana</name>
    <dbReference type="NCBI Taxonomy" id="6978"/>
    <lineage>
        <taxon>Eukaryota</taxon>
        <taxon>Metazoa</taxon>
        <taxon>Ecdysozoa</taxon>
        <taxon>Arthropoda</taxon>
        <taxon>Hexapoda</taxon>
        <taxon>Insecta</taxon>
        <taxon>Pterygota</taxon>
        <taxon>Neoptera</taxon>
        <taxon>Polyneoptera</taxon>
        <taxon>Dictyoptera</taxon>
        <taxon>Blattodea</taxon>
        <taxon>Blattoidea</taxon>
        <taxon>Blattidae</taxon>
        <taxon>Blattinae</taxon>
        <taxon>Periplaneta</taxon>
    </lineage>
</organism>
<feature type="domain" description="PH" evidence="1">
    <location>
        <begin position="14"/>
        <end position="123"/>
    </location>
</feature>
<evidence type="ECO:0000313" key="2">
    <source>
        <dbReference type="EMBL" id="KAJ4436628.1"/>
    </source>
</evidence>
<dbReference type="PROSITE" id="PS50003">
    <property type="entry name" value="PH_DOMAIN"/>
    <property type="match status" value="1"/>
</dbReference>
<dbReference type="SMART" id="SM00233">
    <property type="entry name" value="PH"/>
    <property type="match status" value="1"/>
</dbReference>
<dbReference type="InterPro" id="IPR001849">
    <property type="entry name" value="PH_domain"/>
</dbReference>
<dbReference type="EMBL" id="JAJSOF020000021">
    <property type="protein sequence ID" value="KAJ4436628.1"/>
    <property type="molecule type" value="Genomic_DNA"/>
</dbReference>
<reference evidence="2 3" key="1">
    <citation type="journal article" date="2022" name="Allergy">
        <title>Genome assembly and annotation of Periplaneta americana reveal a comprehensive cockroach allergen profile.</title>
        <authorList>
            <person name="Wang L."/>
            <person name="Xiong Q."/>
            <person name="Saelim N."/>
            <person name="Wang L."/>
            <person name="Nong W."/>
            <person name="Wan A.T."/>
            <person name="Shi M."/>
            <person name="Liu X."/>
            <person name="Cao Q."/>
            <person name="Hui J.H.L."/>
            <person name="Sookrung N."/>
            <person name="Leung T.F."/>
            <person name="Tungtrongchitr A."/>
            <person name="Tsui S.K.W."/>
        </authorList>
    </citation>
    <scope>NUCLEOTIDE SEQUENCE [LARGE SCALE GENOMIC DNA]</scope>
    <source>
        <strain evidence="2">PWHHKU_190912</strain>
    </source>
</reference>
<dbReference type="InterPro" id="IPR011993">
    <property type="entry name" value="PH-like_dom_sf"/>
</dbReference>
<dbReference type="Proteomes" id="UP001148838">
    <property type="component" value="Unassembled WGS sequence"/>
</dbReference>
<comment type="caution">
    <text evidence="2">The sequence shown here is derived from an EMBL/GenBank/DDBJ whole genome shotgun (WGS) entry which is preliminary data.</text>
</comment>
<dbReference type="PANTHER" id="PTHR47027:SF20">
    <property type="entry name" value="REVERSE TRANSCRIPTASE-LIKE PROTEIN WITH RNA-DIRECTED DNA POLYMERASE DOMAIN"/>
    <property type="match status" value="1"/>
</dbReference>
<dbReference type="Pfam" id="PF00169">
    <property type="entry name" value="PH"/>
    <property type="match status" value="1"/>
</dbReference>
<keyword evidence="3" id="KW-1185">Reference proteome</keyword>
<evidence type="ECO:0000259" key="1">
    <source>
        <dbReference type="PROSITE" id="PS50003"/>
    </source>
</evidence>
<sequence>MSDNHEESFSVFTKVQLSGILFKKSFAPHSNKWSKRFFVVKEGFLLYYSESEKKVFDKKGYFNIHPKGVIPVGGCIIQASTELGQDYVIRITSDSFVHGYVALGTETRYDQDRWIQVLQEAARITWENSRMGESIIRDLESQGLQLNKEKQSYVEVEKFKYLGATVTNINDTREEIKRRINMGNACYYSVEKLLSSSLLSKNLKVRIYKTVILPVLLYGCETWTLTLREEHRLRVFENKVLRKIFGAKWDEVTGEWRKLHNTELHALYSSPNIIRNLKSRRLRWAGHVERMGESRNAYRVLIGRPEGKRPLGRPRRRWEDNKMDLREVGCDDRDWINLAQDRDRWQAYVRAAMNLRVP</sequence>
<gene>
    <name evidence="2" type="ORF">ANN_16759</name>
</gene>
<evidence type="ECO:0000313" key="3">
    <source>
        <dbReference type="Proteomes" id="UP001148838"/>
    </source>
</evidence>
<dbReference type="PANTHER" id="PTHR47027">
    <property type="entry name" value="REVERSE TRANSCRIPTASE DOMAIN-CONTAINING PROTEIN"/>
    <property type="match status" value="1"/>
</dbReference>
<accession>A0ABQ8SRK8</accession>
<protein>
    <recommendedName>
        <fullName evidence="1">PH domain-containing protein</fullName>
    </recommendedName>
</protein>
<dbReference type="Gene3D" id="2.30.29.30">
    <property type="entry name" value="Pleckstrin-homology domain (PH domain)/Phosphotyrosine-binding domain (PTB)"/>
    <property type="match status" value="1"/>
</dbReference>